<dbReference type="InterPro" id="IPR032466">
    <property type="entry name" value="Metal_Hydrolase"/>
</dbReference>
<accession>A0ABP6PAG5</accession>
<evidence type="ECO:0000256" key="1">
    <source>
        <dbReference type="SAM" id="SignalP"/>
    </source>
</evidence>
<dbReference type="SUPFAM" id="SSF51556">
    <property type="entry name" value="Metallo-dependent hydrolases"/>
    <property type="match status" value="1"/>
</dbReference>
<keyword evidence="4" id="KW-1185">Reference proteome</keyword>
<evidence type="ECO:0000313" key="3">
    <source>
        <dbReference type="EMBL" id="GAA3172732.1"/>
    </source>
</evidence>
<keyword evidence="1" id="KW-0732">Signal</keyword>
<dbReference type="InterPro" id="IPR033932">
    <property type="entry name" value="YtcJ-like"/>
</dbReference>
<evidence type="ECO:0000259" key="2">
    <source>
        <dbReference type="Pfam" id="PF07969"/>
    </source>
</evidence>
<dbReference type="Pfam" id="PF07969">
    <property type="entry name" value="Amidohydro_3"/>
    <property type="match status" value="1"/>
</dbReference>
<dbReference type="PROSITE" id="PS51318">
    <property type="entry name" value="TAT"/>
    <property type="match status" value="1"/>
</dbReference>
<dbReference type="Gene3D" id="3.20.20.140">
    <property type="entry name" value="Metal-dependent hydrolases"/>
    <property type="match status" value="1"/>
</dbReference>
<dbReference type="PANTHER" id="PTHR22642:SF2">
    <property type="entry name" value="PROTEIN LONG AFTER FAR-RED 3"/>
    <property type="match status" value="1"/>
</dbReference>
<gene>
    <name evidence="3" type="ORF">GCM10010451_21930</name>
</gene>
<feature type="chain" id="PRO_5047124916" evidence="1">
    <location>
        <begin position="39"/>
        <end position="583"/>
    </location>
</feature>
<comment type="caution">
    <text evidence="3">The sequence shown here is derived from an EMBL/GenBank/DDBJ whole genome shotgun (WGS) entry which is preliminary data.</text>
</comment>
<feature type="domain" description="Amidohydrolase 3" evidence="2">
    <location>
        <begin position="102"/>
        <end position="577"/>
    </location>
</feature>
<dbReference type="PANTHER" id="PTHR22642">
    <property type="entry name" value="IMIDAZOLONEPROPIONASE"/>
    <property type="match status" value="1"/>
</dbReference>
<protein>
    <submittedName>
        <fullName evidence="3">Amidohydrolase</fullName>
    </submittedName>
</protein>
<dbReference type="Gene3D" id="2.30.40.10">
    <property type="entry name" value="Urease, subunit C, domain 1"/>
    <property type="match status" value="1"/>
</dbReference>
<dbReference type="EMBL" id="BAAAUH010000012">
    <property type="protein sequence ID" value="GAA3172732.1"/>
    <property type="molecule type" value="Genomic_DNA"/>
</dbReference>
<proteinExistence type="predicted"/>
<evidence type="ECO:0000313" key="4">
    <source>
        <dbReference type="Proteomes" id="UP001501866"/>
    </source>
</evidence>
<reference evidence="4" key="1">
    <citation type="journal article" date="2019" name="Int. J. Syst. Evol. Microbiol.">
        <title>The Global Catalogue of Microorganisms (GCM) 10K type strain sequencing project: providing services to taxonomists for standard genome sequencing and annotation.</title>
        <authorList>
            <consortium name="The Broad Institute Genomics Platform"/>
            <consortium name="The Broad Institute Genome Sequencing Center for Infectious Disease"/>
            <person name="Wu L."/>
            <person name="Ma J."/>
        </authorList>
    </citation>
    <scope>NUCLEOTIDE SEQUENCE [LARGE SCALE GENOMIC DNA]</scope>
    <source>
        <strain evidence="4">JCM 9095</strain>
    </source>
</reference>
<name>A0ABP6PAG5_9ACTN</name>
<dbReference type="InterPro" id="IPR013108">
    <property type="entry name" value="Amidohydro_3"/>
</dbReference>
<dbReference type="Gene3D" id="3.10.310.70">
    <property type="match status" value="1"/>
</dbReference>
<dbReference type="Proteomes" id="UP001501866">
    <property type="component" value="Unassembled WGS sequence"/>
</dbReference>
<dbReference type="InterPro" id="IPR006311">
    <property type="entry name" value="TAT_signal"/>
</dbReference>
<dbReference type="CDD" id="cd01300">
    <property type="entry name" value="YtcJ_like"/>
    <property type="match status" value="1"/>
</dbReference>
<organism evidence="3 4">
    <name type="scientific">Streptomyces virens</name>
    <dbReference type="NCBI Taxonomy" id="285572"/>
    <lineage>
        <taxon>Bacteria</taxon>
        <taxon>Bacillati</taxon>
        <taxon>Actinomycetota</taxon>
        <taxon>Actinomycetes</taxon>
        <taxon>Kitasatosporales</taxon>
        <taxon>Streptomycetaceae</taxon>
        <taxon>Streptomyces</taxon>
    </lineage>
</organism>
<feature type="signal peptide" evidence="1">
    <location>
        <begin position="1"/>
        <end position="38"/>
    </location>
</feature>
<dbReference type="SUPFAM" id="SSF51338">
    <property type="entry name" value="Composite domain of metallo-dependent hydrolases"/>
    <property type="match status" value="1"/>
</dbReference>
<sequence>MCDACCPIPPGPRMGRAQFLKLIGAGATAAALSGTAFASTAAAAPRGTTGAGADGPLLVDDVRGYTVDRRGRLRRFSRMLVTPGGKVAALDPGAVRGARRLDGRGRVLLPGLHDAHGHLWGIGALAVQLDLSGTRSLQEALDRLAAYAAAHPGQTWIQGRGWNEVVWGLGRLPTAQDLDSVVSDRPVWLVRVDGHAGVANSQALQLSGVTADTPDPAGGQIVRDASGAPTGVFVDAAQTFVTSQLPEPTLDDVRDRALAAQTRLNAAGLTSVSDAGTSADGVVVLRRLASSGELTLRLNAFLDYAAFTEVGAEARTDSFAGDMLRVRTVKLYVDGALGSHGAAMIEPYSDRPSTRGLLQMEPAELNRRVQRILRGGYQAAVHAIGDLGNRVVLDAYEQAFRTVGDQGLRHRIEHAQVIALDDIPRFKRLGVIASMQPVHATDDMNMAETRVGPERIKGGYAWRTLLDQGTVVASGSDFPVSSENPFDGLHAAVTRTDREGRPDGGWYPEQAMTPVEALRSFTVDAAYAAHQEKVLGGLEPGKWADFILVDTDPFELPAGRALWQTGVLQTWVAGHRVGEYGVL</sequence>
<dbReference type="InterPro" id="IPR011059">
    <property type="entry name" value="Metal-dep_hydrolase_composite"/>
</dbReference>